<evidence type="ECO:0000313" key="3">
    <source>
        <dbReference type="EMBL" id="KZS03578.1"/>
    </source>
</evidence>
<keyword evidence="2" id="KW-0812">Transmembrane</keyword>
<dbReference type="AlphaFoldDB" id="A0A164KVZ5"/>
<evidence type="ECO:0000256" key="2">
    <source>
        <dbReference type="SAM" id="Phobius"/>
    </source>
</evidence>
<feature type="transmembrane region" description="Helical" evidence="2">
    <location>
        <begin position="328"/>
        <end position="348"/>
    </location>
</feature>
<reference evidence="3 4" key="1">
    <citation type="submission" date="2016-03" db="EMBL/GenBank/DDBJ databases">
        <title>EvidentialGene: Evidence-directed Construction of Genes on Genomes.</title>
        <authorList>
            <person name="Gilbert D.G."/>
            <person name="Choi J.-H."/>
            <person name="Mockaitis K."/>
            <person name="Colbourne J."/>
            <person name="Pfrender M."/>
        </authorList>
    </citation>
    <scope>NUCLEOTIDE SEQUENCE [LARGE SCALE GENOMIC DNA]</scope>
    <source>
        <strain evidence="3 4">Xinb3</strain>
        <tissue evidence="3">Complete organism</tissue>
    </source>
</reference>
<dbReference type="PANTHER" id="PTHR20916:SF18">
    <property type="entry name" value="IPT_TIG DOMAIN-CONTAINING PROTEIN"/>
    <property type="match status" value="1"/>
</dbReference>
<feature type="compositionally biased region" description="Polar residues" evidence="1">
    <location>
        <begin position="409"/>
        <end position="419"/>
    </location>
</feature>
<feature type="transmembrane region" description="Helical" evidence="2">
    <location>
        <begin position="612"/>
        <end position="634"/>
    </location>
</feature>
<dbReference type="EMBL" id="LRGB01003257">
    <property type="protein sequence ID" value="KZS03578.1"/>
    <property type="molecule type" value="Genomic_DNA"/>
</dbReference>
<feature type="compositionally biased region" description="Basic and acidic residues" evidence="1">
    <location>
        <begin position="387"/>
        <end position="407"/>
    </location>
</feature>
<name>A0A164KVZ5_9CRUS</name>
<dbReference type="OrthoDB" id="6372776at2759"/>
<gene>
    <name evidence="3" type="ORF">APZ42_033778</name>
</gene>
<organism evidence="3 4">
    <name type="scientific">Daphnia magna</name>
    <dbReference type="NCBI Taxonomy" id="35525"/>
    <lineage>
        <taxon>Eukaryota</taxon>
        <taxon>Metazoa</taxon>
        <taxon>Ecdysozoa</taxon>
        <taxon>Arthropoda</taxon>
        <taxon>Crustacea</taxon>
        <taxon>Branchiopoda</taxon>
        <taxon>Diplostraca</taxon>
        <taxon>Cladocera</taxon>
        <taxon>Anomopoda</taxon>
        <taxon>Daphniidae</taxon>
        <taxon>Daphnia</taxon>
    </lineage>
</organism>
<evidence type="ECO:0000313" key="4">
    <source>
        <dbReference type="Proteomes" id="UP000076858"/>
    </source>
</evidence>
<feature type="region of interest" description="Disordered" evidence="1">
    <location>
        <begin position="691"/>
        <end position="716"/>
    </location>
</feature>
<feature type="transmembrane region" description="Helical" evidence="2">
    <location>
        <begin position="198"/>
        <end position="218"/>
    </location>
</feature>
<evidence type="ECO:0000256" key="1">
    <source>
        <dbReference type="SAM" id="MobiDB-lite"/>
    </source>
</evidence>
<proteinExistence type="predicted"/>
<feature type="transmembrane region" description="Helical" evidence="2">
    <location>
        <begin position="82"/>
        <end position="100"/>
    </location>
</feature>
<feature type="region of interest" description="Disordered" evidence="1">
    <location>
        <begin position="228"/>
        <end position="252"/>
    </location>
</feature>
<keyword evidence="4" id="KW-1185">Reference proteome</keyword>
<dbReference type="Proteomes" id="UP000076858">
    <property type="component" value="Unassembled WGS sequence"/>
</dbReference>
<feature type="region of interest" description="Disordered" evidence="1">
    <location>
        <begin position="387"/>
        <end position="419"/>
    </location>
</feature>
<feature type="compositionally biased region" description="Basic and acidic residues" evidence="1">
    <location>
        <begin position="551"/>
        <end position="578"/>
    </location>
</feature>
<feature type="region of interest" description="Disordered" evidence="1">
    <location>
        <begin position="551"/>
        <end position="583"/>
    </location>
</feature>
<keyword evidence="2" id="KW-1133">Transmembrane helix</keyword>
<sequence>MEPPISSLLNSPPSVLLDENATRNGQSWPVQVANQQDSSFLIHSLSYIYKRRIVSRTRRHIEIINQVAPSFLDEMKIEKPSYLTLAVLTAIILLVHPYIAETNNLLNSGHLLENSESESTWIDHRINATSSKNTSTIKENETSYAISQTIQEKEDKRESTVVTDVTFVDTNVARRPAGRNYDGGYHHPSPVHIDFSPIFLAIVPIALFLGAAAAFALATASSSSSSAAAAAQQQQQQQEAANNNNNANNANNNNNNAILAALIAAFVQKGHSSKGHKTIIYAYNVTKVHDHHDWRRSYGDPFQLSLPRIKPMSHLHRMRKYSKHQMKSFMWFVSVALAVATMTGFVFLSDADLFDLFKSGSSYNQRTRLKRSRLYPQYVLPPDQDRQRYHHHQEEDGHQHSTQDEHSTAGASLNSQRSRLSSTEFWSNEDYAQLMPRPTPFPPNHFINQPYFESNLPAKAATHILRTYTNVAKRQQLNTERPTTFNHKVTREVHHNIEHPTKRTSFVTSLAAPAVQTKEQNFNDLDIPLKSSESKSKPSFTKMLQKALVRRSGETKKKQKQMKNEAKHEIAQQRDYRHGGGSYGGGSSYHQPPVYYIPNDHKQKDYSVLLKIFLLAILIPLGICIALAVIAAFFTGISAYGRYLVTYVNATNTTYYFFNGLNGFGGLNNLFGIGGLVSAASASSGATAAIAQQQQQQQTSSNNNNNNNNDNNSNNNNNVAVIVVNITGRANNDDKLNFLGKPFKMKSANQDEDSVMDYF</sequence>
<keyword evidence="2" id="KW-0472">Membrane</keyword>
<comment type="caution">
    <text evidence="3">The sequence shown here is derived from an EMBL/GenBank/DDBJ whole genome shotgun (WGS) entry which is preliminary data.</text>
</comment>
<accession>A0A164KVZ5</accession>
<dbReference type="PANTHER" id="PTHR20916">
    <property type="entry name" value="CYSTEINE AND GLYCINE-RICH PROTEIN 2 BINDING PROTEIN"/>
    <property type="match status" value="1"/>
</dbReference>
<protein>
    <submittedName>
        <fullName evidence="3">Uncharacterized protein</fullName>
    </submittedName>
</protein>